<dbReference type="InterPro" id="IPR023395">
    <property type="entry name" value="MCP_dom_sf"/>
</dbReference>
<dbReference type="GO" id="GO:0016020">
    <property type="term" value="C:membrane"/>
    <property type="evidence" value="ECO:0007669"/>
    <property type="project" value="UniProtKB-SubCell"/>
</dbReference>
<dbReference type="OrthoDB" id="448427at2759"/>
<dbReference type="PROSITE" id="PS50920">
    <property type="entry name" value="SOLCAR"/>
    <property type="match status" value="3"/>
</dbReference>
<evidence type="ECO:0000256" key="9">
    <source>
        <dbReference type="RuleBase" id="RU000488"/>
    </source>
</evidence>
<comment type="similarity">
    <text evidence="2 9">Belongs to the mitochondrial carrier (TC 2.A.29) family.</text>
</comment>
<evidence type="ECO:0000256" key="1">
    <source>
        <dbReference type="ARBA" id="ARBA00004141"/>
    </source>
</evidence>
<dbReference type="Pfam" id="PF00153">
    <property type="entry name" value="Mito_carr"/>
    <property type="match status" value="3"/>
</dbReference>
<comment type="caution">
    <text evidence="10">The sequence shown here is derived from an EMBL/GenBank/DDBJ whole genome shotgun (WGS) entry which is preliminary data.</text>
</comment>
<evidence type="ECO:0000256" key="7">
    <source>
        <dbReference type="ARBA" id="ARBA00023136"/>
    </source>
</evidence>
<feature type="repeat" description="Solcar" evidence="8">
    <location>
        <begin position="1"/>
        <end position="80"/>
    </location>
</feature>
<evidence type="ECO:0000256" key="5">
    <source>
        <dbReference type="ARBA" id="ARBA00022737"/>
    </source>
</evidence>
<dbReference type="SUPFAM" id="SSF103506">
    <property type="entry name" value="Mitochondrial carrier"/>
    <property type="match status" value="1"/>
</dbReference>
<feature type="repeat" description="Solcar" evidence="8">
    <location>
        <begin position="203"/>
        <end position="288"/>
    </location>
</feature>
<dbReference type="GO" id="GO:0055085">
    <property type="term" value="P:transmembrane transport"/>
    <property type="evidence" value="ECO:0007669"/>
    <property type="project" value="InterPro"/>
</dbReference>
<dbReference type="Proteomes" id="UP000664859">
    <property type="component" value="Unassembled WGS sequence"/>
</dbReference>
<keyword evidence="3 9" id="KW-0813">Transport</keyword>
<keyword evidence="4 8" id="KW-0812">Transmembrane</keyword>
<evidence type="ECO:0000256" key="8">
    <source>
        <dbReference type="PROSITE-ProRule" id="PRU00282"/>
    </source>
</evidence>
<sequence>MALAGAMAGAISTVTLHPIDTAKTLRQSNPQAFKGTIQALSHMLKTHGPGSIYAGVGAAVVGSMPSSALYFGAYESVKARLTRAAGRRWGGGSAQLVLPPGVRAGVHVISAACGNAASSLVFVPKEYVKQSLQAQKGAAMRGQATLNAVALVKATLRQQGIRGLYRGYWATLSRNVPSAILRFTLYEEIKLHLRPNLANMPGKLSPAFLLAGAVAGAVASGLTTPFDVVKTQVATGRLDRNLGVIKSLTKLGREGGIRGLYVGAQPRMLLSSLFTAVGFGSFEAMKTLLQVDDHPLP</sequence>
<dbReference type="Gene3D" id="1.50.40.10">
    <property type="entry name" value="Mitochondrial carrier domain"/>
    <property type="match status" value="1"/>
</dbReference>
<dbReference type="AlphaFoldDB" id="A0A836CFD2"/>
<proteinExistence type="inferred from homology"/>
<accession>A0A836CFD2</accession>
<evidence type="ECO:0000256" key="3">
    <source>
        <dbReference type="ARBA" id="ARBA00022448"/>
    </source>
</evidence>
<dbReference type="InterPro" id="IPR002067">
    <property type="entry name" value="MCP"/>
</dbReference>
<keyword evidence="5" id="KW-0677">Repeat</keyword>
<evidence type="ECO:0000256" key="6">
    <source>
        <dbReference type="ARBA" id="ARBA00022989"/>
    </source>
</evidence>
<evidence type="ECO:0000256" key="2">
    <source>
        <dbReference type="ARBA" id="ARBA00006375"/>
    </source>
</evidence>
<reference evidence="10" key="1">
    <citation type="submission" date="2021-02" db="EMBL/GenBank/DDBJ databases">
        <title>First Annotated Genome of the Yellow-green Alga Tribonema minus.</title>
        <authorList>
            <person name="Mahan K.M."/>
        </authorList>
    </citation>
    <scope>NUCLEOTIDE SEQUENCE</scope>
    <source>
        <strain evidence="10">UTEX B ZZ1240</strain>
    </source>
</reference>
<dbReference type="InterPro" id="IPR018108">
    <property type="entry name" value="MCP_transmembrane"/>
</dbReference>
<evidence type="ECO:0000313" key="10">
    <source>
        <dbReference type="EMBL" id="KAG5183792.1"/>
    </source>
</evidence>
<organism evidence="10 11">
    <name type="scientific">Tribonema minus</name>
    <dbReference type="NCBI Taxonomy" id="303371"/>
    <lineage>
        <taxon>Eukaryota</taxon>
        <taxon>Sar</taxon>
        <taxon>Stramenopiles</taxon>
        <taxon>Ochrophyta</taxon>
        <taxon>PX clade</taxon>
        <taxon>Xanthophyceae</taxon>
        <taxon>Tribonematales</taxon>
        <taxon>Tribonemataceae</taxon>
        <taxon>Tribonema</taxon>
    </lineage>
</organism>
<gene>
    <name evidence="10" type="ORF">JKP88DRAFT_185851</name>
</gene>
<keyword evidence="11" id="KW-1185">Reference proteome</keyword>
<evidence type="ECO:0000256" key="4">
    <source>
        <dbReference type="ARBA" id="ARBA00022692"/>
    </source>
</evidence>
<protein>
    <submittedName>
        <fullName evidence="10">Mitochondrial carrier protein-like protein</fullName>
    </submittedName>
</protein>
<dbReference type="PRINTS" id="PR00926">
    <property type="entry name" value="MITOCARRIER"/>
</dbReference>
<feature type="repeat" description="Solcar" evidence="8">
    <location>
        <begin position="102"/>
        <end position="192"/>
    </location>
</feature>
<evidence type="ECO:0000313" key="11">
    <source>
        <dbReference type="Proteomes" id="UP000664859"/>
    </source>
</evidence>
<name>A0A836CFD2_9STRA</name>
<dbReference type="PANTHER" id="PTHR45667">
    <property type="entry name" value="S-ADENOSYLMETHIONINE MITOCHONDRIAL CARRIER PROTEIN"/>
    <property type="match status" value="1"/>
</dbReference>
<dbReference type="EMBL" id="JAFCMP010000190">
    <property type="protein sequence ID" value="KAG5183792.1"/>
    <property type="molecule type" value="Genomic_DNA"/>
</dbReference>
<comment type="subcellular location">
    <subcellularLocation>
        <location evidence="1">Membrane</location>
        <topology evidence="1">Multi-pass membrane protein</topology>
    </subcellularLocation>
</comment>
<keyword evidence="7 8" id="KW-0472">Membrane</keyword>
<keyword evidence="6" id="KW-1133">Transmembrane helix</keyword>